<dbReference type="FunFam" id="1.10.150.670:FF:000002">
    <property type="entry name" value="Crossover junction endonuclease EME1"/>
    <property type="match status" value="1"/>
</dbReference>
<reference evidence="9" key="1">
    <citation type="journal article" date="2004" name="Nature">
        <title>Genome duplication in the teleost fish Tetraodon nigroviridis reveals the early vertebrate proto-karyotype.</title>
        <authorList>
            <person name="Jaillon O."/>
            <person name="Aury J.-M."/>
            <person name="Brunet F."/>
            <person name="Petit J.-L."/>
            <person name="Stange-Thomann N."/>
            <person name="Mauceli E."/>
            <person name="Bouneau L."/>
            <person name="Fischer C."/>
            <person name="Ozouf-Costaz C."/>
            <person name="Bernot A."/>
            <person name="Nicaud S."/>
            <person name="Jaffe D."/>
            <person name="Fisher S."/>
            <person name="Lutfalla G."/>
            <person name="Dossat C."/>
            <person name="Segurens B."/>
            <person name="Dasilva C."/>
            <person name="Salanoubat M."/>
            <person name="Levy M."/>
            <person name="Boudet N."/>
            <person name="Castellano S."/>
            <person name="Anthouard V."/>
            <person name="Jubin C."/>
            <person name="Castelli V."/>
            <person name="Katinka M."/>
            <person name="Vacherie B."/>
            <person name="Biemont C."/>
            <person name="Skalli Z."/>
            <person name="Cattolico L."/>
            <person name="Poulain J."/>
            <person name="De Berardinis V."/>
            <person name="Cruaud C."/>
            <person name="Duprat S."/>
            <person name="Brottier P."/>
            <person name="Coutanceau J.-P."/>
            <person name="Gouzy J."/>
            <person name="Parra G."/>
            <person name="Lardier G."/>
            <person name="Chapple C."/>
            <person name="McKernan K.J."/>
            <person name="McEwan P."/>
            <person name="Bosak S."/>
            <person name="Kellis M."/>
            <person name="Volff J.-N."/>
            <person name="Guigo R."/>
            <person name="Zody M.C."/>
            <person name="Mesirov J."/>
            <person name="Lindblad-Toh K."/>
            <person name="Birren B."/>
            <person name="Nusbaum C."/>
            <person name="Kahn D."/>
            <person name="Robinson-Rechavi M."/>
            <person name="Laudet V."/>
            <person name="Schachter V."/>
            <person name="Quetier F."/>
            <person name="Saurin W."/>
            <person name="Scarpelli C."/>
            <person name="Wincker P."/>
            <person name="Lander E.S."/>
            <person name="Weissenbach J."/>
            <person name="Roest Crollius H."/>
        </authorList>
    </citation>
    <scope>NUCLEOTIDE SEQUENCE [LARGE SCALE GENOMIC DNA]</scope>
</reference>
<dbReference type="PANTHER" id="PTHR21077:SF6">
    <property type="entry name" value="CROSSOVER JUNCTION ENDONUCLEASE EME2-RELATED"/>
    <property type="match status" value="1"/>
</dbReference>
<comment type="similarity">
    <text evidence="2">Belongs to the EME1/MMS4 family.</text>
</comment>
<evidence type="ECO:0000256" key="3">
    <source>
        <dbReference type="ARBA" id="ARBA00022763"/>
    </source>
</evidence>
<dbReference type="HOGENOM" id="CLU_034099_1_0_1"/>
<evidence type="ECO:0000256" key="6">
    <source>
        <dbReference type="ARBA" id="ARBA00023242"/>
    </source>
</evidence>
<dbReference type="InterPro" id="IPR006166">
    <property type="entry name" value="ERCC4_domain"/>
</dbReference>
<dbReference type="GO" id="GO:0008821">
    <property type="term" value="F:crossover junction DNA endonuclease activity"/>
    <property type="evidence" value="ECO:0007669"/>
    <property type="project" value="TreeGrafter"/>
</dbReference>
<dbReference type="GO" id="GO:0031573">
    <property type="term" value="P:mitotic intra-S DNA damage checkpoint signaling"/>
    <property type="evidence" value="ECO:0007669"/>
    <property type="project" value="TreeGrafter"/>
</dbReference>
<dbReference type="PANTHER" id="PTHR21077">
    <property type="entry name" value="EME1 PROTEIN"/>
    <property type="match status" value="1"/>
</dbReference>
<dbReference type="SMART" id="SM00891">
    <property type="entry name" value="ERCC4"/>
    <property type="match status" value="1"/>
</dbReference>
<evidence type="ECO:0000256" key="4">
    <source>
        <dbReference type="ARBA" id="ARBA00023172"/>
    </source>
</evidence>
<keyword evidence="5" id="KW-0234">DNA repair</keyword>
<keyword evidence="3" id="KW-0227">DNA damage</keyword>
<dbReference type="STRING" id="99883.ENSTNIP00000015777"/>
<keyword evidence="4" id="KW-0233">DNA recombination</keyword>
<dbReference type="Gene3D" id="3.40.50.10130">
    <property type="match status" value="1"/>
</dbReference>
<feature type="domain" description="ERCC4" evidence="7">
    <location>
        <begin position="34"/>
        <end position="280"/>
    </location>
</feature>
<dbReference type="GO" id="GO:0006302">
    <property type="term" value="P:double-strand break repair"/>
    <property type="evidence" value="ECO:0007669"/>
    <property type="project" value="TreeGrafter"/>
</dbReference>
<evidence type="ECO:0000313" key="8">
    <source>
        <dbReference type="Ensembl" id="ENSTNIP00000015777.1"/>
    </source>
</evidence>
<dbReference type="Ensembl" id="ENSTNIT00000015986.1">
    <property type="protein sequence ID" value="ENSTNIP00000015777.1"/>
    <property type="gene ID" value="ENSTNIG00000012804.1"/>
</dbReference>
<dbReference type="AlphaFoldDB" id="H3D5I8"/>
<evidence type="ECO:0000259" key="7">
    <source>
        <dbReference type="SMART" id="SM00891"/>
    </source>
</evidence>
<protein>
    <submittedName>
        <fullName evidence="8">Essential meiotic structure-specific endonuclease subunit 2</fullName>
    </submittedName>
</protein>
<sequence>VPDGRTSARSVGPARKRRQSLKSLRPENYLRSLTVGIDPALLQQEGSDLLLDTLATLDWRFAIAPQVLPRSVTWSRASLEGDDRNESVEEEQAVLVLDMTDFIEGAQEGGHSLVNRVSSRFAWMNPQKLSEVCLFSLAHLVFLFIVLSGTDAPGEQVLYETLHTKLGMENLDVEEVLVYLQVCRNISLVFLGDWQKVTDHVCAVTKALSKRPYRLLTERPALPFCLEGSWASGVRVERDGSGLVQVWRSQLQQLNRVSSAAASAVTTAYPSPQLLLQAYWALAAEAERKGLLAGLLVRSGDNERRLGPEMSARIYRYLTAQNPQLVLD</sequence>
<evidence type="ECO:0000256" key="5">
    <source>
        <dbReference type="ARBA" id="ARBA00023204"/>
    </source>
</evidence>
<keyword evidence="9" id="KW-1185">Reference proteome</keyword>
<keyword evidence="6" id="KW-0539">Nucleus</keyword>
<dbReference type="InterPro" id="IPR042530">
    <property type="entry name" value="EME1/EME2_C"/>
</dbReference>
<organism evidence="8 9">
    <name type="scientific">Tetraodon nigroviridis</name>
    <name type="common">Spotted green pufferfish</name>
    <name type="synonym">Chelonodon nigroviridis</name>
    <dbReference type="NCBI Taxonomy" id="99883"/>
    <lineage>
        <taxon>Eukaryota</taxon>
        <taxon>Metazoa</taxon>
        <taxon>Chordata</taxon>
        <taxon>Craniata</taxon>
        <taxon>Vertebrata</taxon>
        <taxon>Euteleostomi</taxon>
        <taxon>Actinopterygii</taxon>
        <taxon>Neopterygii</taxon>
        <taxon>Teleostei</taxon>
        <taxon>Neoteleostei</taxon>
        <taxon>Acanthomorphata</taxon>
        <taxon>Eupercaria</taxon>
        <taxon>Tetraodontiformes</taxon>
        <taxon>Tetradontoidea</taxon>
        <taxon>Tetraodontidae</taxon>
        <taxon>Tetraodon</taxon>
    </lineage>
</organism>
<dbReference type="GO" id="GO:0031297">
    <property type="term" value="P:replication fork processing"/>
    <property type="evidence" value="ECO:0007669"/>
    <property type="project" value="TreeGrafter"/>
</dbReference>
<dbReference type="GeneTree" id="ENSGT00530000063937"/>
<reference evidence="8" key="3">
    <citation type="submission" date="2025-09" db="UniProtKB">
        <authorList>
            <consortium name="Ensembl"/>
        </authorList>
    </citation>
    <scope>IDENTIFICATION</scope>
</reference>
<dbReference type="Gene3D" id="1.10.150.670">
    <property type="entry name" value="Crossover junction endonuclease EME1, DNA-binding domain"/>
    <property type="match status" value="1"/>
</dbReference>
<evidence type="ECO:0000256" key="1">
    <source>
        <dbReference type="ARBA" id="ARBA00004123"/>
    </source>
</evidence>
<accession>H3D5I8</accession>
<dbReference type="InParanoid" id="H3D5I8"/>
<dbReference type="Pfam" id="PF21292">
    <property type="entry name" value="EME1-MUS81_C"/>
    <property type="match status" value="1"/>
</dbReference>
<evidence type="ECO:0000313" key="9">
    <source>
        <dbReference type="Proteomes" id="UP000007303"/>
    </source>
</evidence>
<proteinExistence type="inferred from homology"/>
<name>H3D5I8_TETNG</name>
<dbReference type="Proteomes" id="UP000007303">
    <property type="component" value="Unassembled WGS sequence"/>
</dbReference>
<dbReference type="GO" id="GO:0003677">
    <property type="term" value="F:DNA binding"/>
    <property type="evidence" value="ECO:0007669"/>
    <property type="project" value="InterPro"/>
</dbReference>
<dbReference type="GO" id="GO:0005634">
    <property type="term" value="C:nucleus"/>
    <property type="evidence" value="ECO:0007669"/>
    <property type="project" value="UniProtKB-SubCell"/>
</dbReference>
<dbReference type="InterPro" id="IPR033310">
    <property type="entry name" value="Mms4/EME1/EME2"/>
</dbReference>
<dbReference type="GO" id="GO:0000712">
    <property type="term" value="P:resolution of meiotic recombination intermediates"/>
    <property type="evidence" value="ECO:0007669"/>
    <property type="project" value="TreeGrafter"/>
</dbReference>
<dbReference type="GO" id="GO:0048476">
    <property type="term" value="C:Holliday junction resolvase complex"/>
    <property type="evidence" value="ECO:0007669"/>
    <property type="project" value="InterPro"/>
</dbReference>
<reference evidence="8" key="2">
    <citation type="submission" date="2025-08" db="UniProtKB">
        <authorList>
            <consortium name="Ensembl"/>
        </authorList>
    </citation>
    <scope>IDENTIFICATION</scope>
</reference>
<dbReference type="OMA" id="VWAAGEQ"/>
<evidence type="ECO:0000256" key="2">
    <source>
        <dbReference type="ARBA" id="ARBA00005313"/>
    </source>
</evidence>
<comment type="subcellular location">
    <subcellularLocation>
        <location evidence="1">Nucleus</location>
    </subcellularLocation>
</comment>